<evidence type="ECO:0000256" key="1">
    <source>
        <dbReference type="SAM" id="MobiDB-lite"/>
    </source>
</evidence>
<gene>
    <name evidence="3" type="ORF">CSSPJE1EN1_LOCUS5630</name>
</gene>
<feature type="domain" description="G-patch" evidence="2">
    <location>
        <begin position="52"/>
        <end position="98"/>
    </location>
</feature>
<dbReference type="PROSITE" id="PS50174">
    <property type="entry name" value="G_PATCH"/>
    <property type="match status" value="1"/>
</dbReference>
<feature type="compositionally biased region" description="Basic and acidic residues" evidence="1">
    <location>
        <begin position="84"/>
        <end position="97"/>
    </location>
</feature>
<dbReference type="PANTHER" id="PTHR20923">
    <property type="entry name" value="BAT4 PROTEIN-RELATED"/>
    <property type="match status" value="1"/>
</dbReference>
<evidence type="ECO:0000313" key="3">
    <source>
        <dbReference type="EMBL" id="CAK9260152.1"/>
    </source>
</evidence>
<dbReference type="SMART" id="SM00443">
    <property type="entry name" value="G_patch"/>
    <property type="match status" value="1"/>
</dbReference>
<evidence type="ECO:0000313" key="4">
    <source>
        <dbReference type="Proteomes" id="UP001497444"/>
    </source>
</evidence>
<organism evidence="3 4">
    <name type="scientific">Sphagnum jensenii</name>
    <dbReference type="NCBI Taxonomy" id="128206"/>
    <lineage>
        <taxon>Eukaryota</taxon>
        <taxon>Viridiplantae</taxon>
        <taxon>Streptophyta</taxon>
        <taxon>Embryophyta</taxon>
        <taxon>Bryophyta</taxon>
        <taxon>Sphagnophytina</taxon>
        <taxon>Sphagnopsida</taxon>
        <taxon>Sphagnales</taxon>
        <taxon>Sphagnaceae</taxon>
        <taxon>Sphagnum</taxon>
    </lineage>
</organism>
<reference evidence="3" key="1">
    <citation type="submission" date="2024-02" db="EMBL/GenBank/DDBJ databases">
        <authorList>
            <consortium name="ELIXIR-Norway"/>
            <consortium name="Elixir Norway"/>
        </authorList>
    </citation>
    <scope>NUCLEOTIDE SEQUENCE</scope>
</reference>
<dbReference type="EMBL" id="OZ020108">
    <property type="protein sequence ID" value="CAK9260152.1"/>
    <property type="molecule type" value="Genomic_DNA"/>
</dbReference>
<dbReference type="PANTHER" id="PTHR20923:SF1">
    <property type="entry name" value="G PATCH DOMAIN AND ANKYRIN REPEAT-CONTAINING PROTEIN 1"/>
    <property type="match status" value="1"/>
</dbReference>
<protein>
    <recommendedName>
        <fullName evidence="2">G-patch domain-containing protein</fullName>
    </recommendedName>
</protein>
<name>A0ABP0W058_9BRYO</name>
<keyword evidence="4" id="KW-1185">Reference proteome</keyword>
<feature type="compositionally biased region" description="Basic and acidic residues" evidence="1">
    <location>
        <begin position="119"/>
        <end position="129"/>
    </location>
</feature>
<dbReference type="Pfam" id="PF01585">
    <property type="entry name" value="G-patch"/>
    <property type="match status" value="1"/>
</dbReference>
<feature type="region of interest" description="Disordered" evidence="1">
    <location>
        <begin position="70"/>
        <end position="147"/>
    </location>
</feature>
<evidence type="ECO:0000259" key="2">
    <source>
        <dbReference type="PROSITE" id="PS50174"/>
    </source>
</evidence>
<sequence length="161" mass="17624">MSFFVLATIVSSSISHGPSQFRTAVMSIISGLDAEIGAAAASDSPASEILPETNIGFKLLKKSGWKEGTGLGASEQGRLAPLETHVKQDRRGIGAENKKKKRVIASLKDSQDQHGLSKKQGETKEEKGLSKKARKAHARAQQEQEQAFTRDFFREFWPENV</sequence>
<proteinExistence type="predicted"/>
<dbReference type="Proteomes" id="UP001497444">
    <property type="component" value="Chromosome 13"/>
</dbReference>
<dbReference type="InterPro" id="IPR000467">
    <property type="entry name" value="G_patch_dom"/>
</dbReference>
<dbReference type="InterPro" id="IPR039146">
    <property type="entry name" value="GPANK1"/>
</dbReference>
<accession>A0ABP0W058</accession>